<name>A0AAU7KCZ5_9GAMM</name>
<keyword evidence="3" id="KW-0808">Transferase</keyword>
<dbReference type="PANTHER" id="PTHR12526:SF640">
    <property type="entry name" value="COLANIC ACID BIOSYNTHESIS GLYCOSYLTRANSFERASE WCAL-RELATED"/>
    <property type="match status" value="1"/>
</dbReference>
<dbReference type="CDD" id="cd03811">
    <property type="entry name" value="GT4_GT28_WabH-like"/>
    <property type="match status" value="1"/>
</dbReference>
<comment type="similarity">
    <text evidence="1">Belongs to the glycosyltransferase group 1 family. Glycosyltransferase 4 subfamily.</text>
</comment>
<dbReference type="Gene3D" id="3.40.50.2000">
    <property type="entry name" value="Glycogen Phosphorylase B"/>
    <property type="match status" value="2"/>
</dbReference>
<dbReference type="EMBL" id="CP098827">
    <property type="protein sequence ID" value="XBO69421.1"/>
    <property type="molecule type" value="Genomic_DNA"/>
</dbReference>
<feature type="domain" description="Glycosyltransferase subfamily 4-like N-terminal" evidence="4">
    <location>
        <begin position="14"/>
        <end position="173"/>
    </location>
</feature>
<dbReference type="SUPFAM" id="SSF53756">
    <property type="entry name" value="UDP-Glycosyltransferase/glycogen phosphorylase"/>
    <property type="match status" value="1"/>
</dbReference>
<evidence type="ECO:0000259" key="4">
    <source>
        <dbReference type="Pfam" id="PF13439"/>
    </source>
</evidence>
<protein>
    <submittedName>
        <fullName evidence="5">Glycosyltransferase</fullName>
    </submittedName>
</protein>
<evidence type="ECO:0000256" key="1">
    <source>
        <dbReference type="ARBA" id="ARBA00009481"/>
    </source>
</evidence>
<dbReference type="AlphaFoldDB" id="A0AAU7KCZ5"/>
<evidence type="ECO:0000256" key="3">
    <source>
        <dbReference type="ARBA" id="ARBA00022679"/>
    </source>
</evidence>
<evidence type="ECO:0000256" key="2">
    <source>
        <dbReference type="ARBA" id="ARBA00022676"/>
    </source>
</evidence>
<dbReference type="RefSeq" id="WP_348826595.1">
    <property type="nucleotide sequence ID" value="NZ_CP098827.1"/>
</dbReference>
<dbReference type="InterPro" id="IPR028098">
    <property type="entry name" value="Glyco_trans_4-like_N"/>
</dbReference>
<gene>
    <name evidence="5" type="ORF">NFG58_12360</name>
</gene>
<keyword evidence="2" id="KW-0328">Glycosyltransferase</keyword>
<reference evidence="5" key="1">
    <citation type="submission" date="2022-06" db="EMBL/GenBank/DDBJ databases">
        <title>A novel DMS-producing enzyme.</title>
        <authorList>
            <person name="Zhang Y."/>
        </authorList>
    </citation>
    <scope>NUCLEOTIDE SEQUENCE</scope>
    <source>
        <strain evidence="5">RT37</strain>
    </source>
</reference>
<accession>A0AAU7KCZ5</accession>
<proteinExistence type="inferred from homology"/>
<dbReference type="PANTHER" id="PTHR12526">
    <property type="entry name" value="GLYCOSYLTRANSFERASE"/>
    <property type="match status" value="1"/>
</dbReference>
<organism evidence="5">
    <name type="scientific">Halomonas sp. RT37</name>
    <dbReference type="NCBI Taxonomy" id="2950872"/>
    <lineage>
        <taxon>Bacteria</taxon>
        <taxon>Pseudomonadati</taxon>
        <taxon>Pseudomonadota</taxon>
        <taxon>Gammaproteobacteria</taxon>
        <taxon>Oceanospirillales</taxon>
        <taxon>Halomonadaceae</taxon>
        <taxon>Halomonas</taxon>
    </lineage>
</organism>
<evidence type="ECO:0000313" key="5">
    <source>
        <dbReference type="EMBL" id="XBO69421.1"/>
    </source>
</evidence>
<sequence length="370" mass="39889">MQKIALFLPSLRGGGAERVMVLLANGFVAAGHEVDLVTASDENVYQAEIAPGIRHFSLGASRVASSLPALVRYLKRERPAALLSAMGHANVVAVAARALARLDCRLVVTEHTNYFAVTARNTGFNARVMRRLMRHAYLRADAVVAVSQGVADDLARGLALDPSRIEVIFNPIVDKRLVQLAESSVEDIGEVGIVAVGRLIEQKGFDVLIDALARLRQRHEHREVRLTILGEGPLRDTLLDQAHRLGVADAVSLPGFVDNPFVYMRKARVFALSSYAEGLPSVLIQAMACGTPVVATDCPSGPQEILEGGRWGRLIPMGDSEALADALDEVLARDEHPSVHQRAADFGAELAVERYLVRLNSGVSSMASQG</sequence>
<dbReference type="Pfam" id="PF13439">
    <property type="entry name" value="Glyco_transf_4"/>
    <property type="match status" value="1"/>
</dbReference>
<dbReference type="Pfam" id="PF13692">
    <property type="entry name" value="Glyco_trans_1_4"/>
    <property type="match status" value="1"/>
</dbReference>
<dbReference type="GO" id="GO:0016757">
    <property type="term" value="F:glycosyltransferase activity"/>
    <property type="evidence" value="ECO:0007669"/>
    <property type="project" value="UniProtKB-KW"/>
</dbReference>